<evidence type="ECO:0000259" key="2">
    <source>
        <dbReference type="PROSITE" id="PS50995"/>
    </source>
</evidence>
<sequence>MPTKKESRADRPAPIMPEAVTSTAAWAIRRLDAELGSAIDGVLADRAQDPALTVRGYWLLEAIGPAPAHSQRELCDLLCIDRSDMVRLIDVLEGAGLVERVRDTTDRRRQLVGPTAEGAELRDSIRAGIADAEARVFAAAPAPMRAALAAALSAADAADGQSGANPESAPVAGEPAETAEPADVDGTQKKPKKKRKNKKKGGKRQ</sequence>
<dbReference type="InterPro" id="IPR039422">
    <property type="entry name" value="MarR/SlyA-like"/>
</dbReference>
<protein>
    <submittedName>
        <fullName evidence="3">MarR family winged helix-turn-helix transcriptional regulator</fullName>
    </submittedName>
</protein>
<dbReference type="PANTHER" id="PTHR33164">
    <property type="entry name" value="TRANSCRIPTIONAL REGULATOR, MARR FAMILY"/>
    <property type="match status" value="1"/>
</dbReference>
<proteinExistence type="predicted"/>
<dbReference type="SUPFAM" id="SSF46785">
    <property type="entry name" value="Winged helix' DNA-binding domain"/>
    <property type="match status" value="1"/>
</dbReference>
<feature type="compositionally biased region" description="Basic residues" evidence="1">
    <location>
        <begin position="189"/>
        <end position="205"/>
    </location>
</feature>
<reference evidence="4" key="1">
    <citation type="journal article" date="2019" name="Int. J. Syst. Evol. Microbiol.">
        <title>The Global Catalogue of Microorganisms (GCM) 10K type strain sequencing project: providing services to taxonomists for standard genome sequencing and annotation.</title>
        <authorList>
            <consortium name="The Broad Institute Genomics Platform"/>
            <consortium name="The Broad Institute Genome Sequencing Center for Infectious Disease"/>
            <person name="Wu L."/>
            <person name="Ma J."/>
        </authorList>
    </citation>
    <scope>NUCLEOTIDE SEQUENCE [LARGE SCALE GENOMIC DNA]</scope>
    <source>
        <strain evidence="4">CCUG 53252</strain>
    </source>
</reference>
<dbReference type="Pfam" id="PF12802">
    <property type="entry name" value="MarR_2"/>
    <property type="match status" value="1"/>
</dbReference>
<evidence type="ECO:0000313" key="4">
    <source>
        <dbReference type="Proteomes" id="UP001595751"/>
    </source>
</evidence>
<dbReference type="SMART" id="SM00347">
    <property type="entry name" value="HTH_MARR"/>
    <property type="match status" value="1"/>
</dbReference>
<dbReference type="PROSITE" id="PS50995">
    <property type="entry name" value="HTH_MARR_2"/>
    <property type="match status" value="1"/>
</dbReference>
<dbReference type="EMBL" id="JBHRZN010000003">
    <property type="protein sequence ID" value="MFC3850483.1"/>
    <property type="molecule type" value="Genomic_DNA"/>
</dbReference>
<dbReference type="InterPro" id="IPR000835">
    <property type="entry name" value="HTH_MarR-typ"/>
</dbReference>
<dbReference type="PANTHER" id="PTHR33164:SF43">
    <property type="entry name" value="HTH-TYPE TRANSCRIPTIONAL REPRESSOR YETL"/>
    <property type="match status" value="1"/>
</dbReference>
<dbReference type="PRINTS" id="PR00598">
    <property type="entry name" value="HTHMARR"/>
</dbReference>
<dbReference type="RefSeq" id="WP_290290205.1">
    <property type="nucleotide sequence ID" value="NZ_CP047211.1"/>
</dbReference>
<organism evidence="3 4">
    <name type="scientific">Corynebacterium hansenii</name>
    <dbReference type="NCBI Taxonomy" id="394964"/>
    <lineage>
        <taxon>Bacteria</taxon>
        <taxon>Bacillati</taxon>
        <taxon>Actinomycetota</taxon>
        <taxon>Actinomycetes</taxon>
        <taxon>Mycobacteriales</taxon>
        <taxon>Corynebacteriaceae</taxon>
        <taxon>Corynebacterium</taxon>
    </lineage>
</organism>
<dbReference type="InterPro" id="IPR036390">
    <property type="entry name" value="WH_DNA-bd_sf"/>
</dbReference>
<feature type="domain" description="HTH marR-type" evidence="2">
    <location>
        <begin position="21"/>
        <end position="157"/>
    </location>
</feature>
<gene>
    <name evidence="3" type="ORF">ACFORJ_09960</name>
</gene>
<keyword evidence="4" id="KW-1185">Reference proteome</keyword>
<accession>A0ABV7ZRR8</accession>
<dbReference type="Gene3D" id="1.10.10.10">
    <property type="entry name" value="Winged helix-like DNA-binding domain superfamily/Winged helix DNA-binding domain"/>
    <property type="match status" value="1"/>
</dbReference>
<evidence type="ECO:0000313" key="3">
    <source>
        <dbReference type="EMBL" id="MFC3850483.1"/>
    </source>
</evidence>
<dbReference type="Proteomes" id="UP001595751">
    <property type="component" value="Unassembled WGS sequence"/>
</dbReference>
<dbReference type="InterPro" id="IPR036388">
    <property type="entry name" value="WH-like_DNA-bd_sf"/>
</dbReference>
<evidence type="ECO:0000256" key="1">
    <source>
        <dbReference type="SAM" id="MobiDB-lite"/>
    </source>
</evidence>
<feature type="region of interest" description="Disordered" evidence="1">
    <location>
        <begin position="153"/>
        <end position="205"/>
    </location>
</feature>
<comment type="caution">
    <text evidence="3">The sequence shown here is derived from an EMBL/GenBank/DDBJ whole genome shotgun (WGS) entry which is preliminary data.</text>
</comment>
<name>A0ABV7ZRR8_9CORY</name>